<dbReference type="Pfam" id="PF00440">
    <property type="entry name" value="TetR_N"/>
    <property type="match status" value="1"/>
</dbReference>
<dbReference type="PRINTS" id="PR00455">
    <property type="entry name" value="HTHTETR"/>
</dbReference>
<reference evidence="6 7" key="1">
    <citation type="submission" date="2020-12" db="EMBL/GenBank/DDBJ databases">
        <title>Novel Thalassolituus-related marine hydrocarbonoclastic bacteria mediated algae-derived hydrocarbons mineralization in twilight zone of the northern South China Sea.</title>
        <authorList>
            <person name="Dong C."/>
        </authorList>
    </citation>
    <scope>NUCLEOTIDE SEQUENCE [LARGE SCALE GENOMIC DNA]</scope>
    <source>
        <strain evidence="6 7">IMCC1826</strain>
    </source>
</reference>
<keyword evidence="2 4" id="KW-0238">DNA-binding</keyword>
<sequence>MPKKPFTAEEITAQRERIMDSASRVMAEVGFHHLSMRKLASQLGMTASNIYNYFPNKECLFINTRRRGFDLAFADINEQMTSASSPTGALYTFARQLIAFAQTYPGYYQLMFQPPLLTLDETEAVDQDVQIQVDRLVEEWQKHLLSLLSDAVPMLADRPEAVQKQLALFFVASIHGLIDSYRYRALPLLLAGVDLIPDDVVQEHLGWLLSTLERQAEKVT</sequence>
<dbReference type="Gene3D" id="1.10.10.60">
    <property type="entry name" value="Homeodomain-like"/>
    <property type="match status" value="1"/>
</dbReference>
<dbReference type="Proteomes" id="UP000714380">
    <property type="component" value="Unassembled WGS sequence"/>
</dbReference>
<keyword evidence="3" id="KW-0804">Transcription</keyword>
<feature type="DNA-binding region" description="H-T-H motif" evidence="4">
    <location>
        <begin position="35"/>
        <end position="54"/>
    </location>
</feature>
<evidence type="ECO:0000313" key="6">
    <source>
        <dbReference type="EMBL" id="MCA6063954.1"/>
    </source>
</evidence>
<dbReference type="PROSITE" id="PS50977">
    <property type="entry name" value="HTH_TETR_2"/>
    <property type="match status" value="1"/>
</dbReference>
<accession>A0ABS7ZQP6</accession>
<proteinExistence type="predicted"/>
<dbReference type="PANTHER" id="PTHR30055:SF234">
    <property type="entry name" value="HTH-TYPE TRANSCRIPTIONAL REGULATOR BETI"/>
    <property type="match status" value="1"/>
</dbReference>
<evidence type="ECO:0000256" key="1">
    <source>
        <dbReference type="ARBA" id="ARBA00023015"/>
    </source>
</evidence>
<dbReference type="EMBL" id="JAEDAH010000049">
    <property type="protein sequence ID" value="MCA6063954.1"/>
    <property type="molecule type" value="Genomic_DNA"/>
</dbReference>
<evidence type="ECO:0000256" key="4">
    <source>
        <dbReference type="PROSITE-ProRule" id="PRU00335"/>
    </source>
</evidence>
<evidence type="ECO:0000256" key="2">
    <source>
        <dbReference type="ARBA" id="ARBA00023125"/>
    </source>
</evidence>
<dbReference type="InterPro" id="IPR025996">
    <property type="entry name" value="MT1864/Rv1816-like_C"/>
</dbReference>
<evidence type="ECO:0000259" key="5">
    <source>
        <dbReference type="PROSITE" id="PS50977"/>
    </source>
</evidence>
<dbReference type="InterPro" id="IPR050109">
    <property type="entry name" value="HTH-type_TetR-like_transc_reg"/>
</dbReference>
<dbReference type="RefSeq" id="WP_225674457.1">
    <property type="nucleotide sequence ID" value="NZ_JAEDAH010000049.1"/>
</dbReference>
<protein>
    <submittedName>
        <fullName evidence="6">TetR/AcrR family transcriptional regulator</fullName>
    </submittedName>
</protein>
<feature type="domain" description="HTH tetR-type" evidence="5">
    <location>
        <begin position="12"/>
        <end position="72"/>
    </location>
</feature>
<dbReference type="SUPFAM" id="SSF46689">
    <property type="entry name" value="Homeodomain-like"/>
    <property type="match status" value="1"/>
</dbReference>
<name>A0ABS7ZQP6_9GAMM</name>
<dbReference type="InterPro" id="IPR036271">
    <property type="entry name" value="Tet_transcr_reg_TetR-rel_C_sf"/>
</dbReference>
<evidence type="ECO:0000313" key="7">
    <source>
        <dbReference type="Proteomes" id="UP000714380"/>
    </source>
</evidence>
<dbReference type="PANTHER" id="PTHR30055">
    <property type="entry name" value="HTH-TYPE TRANSCRIPTIONAL REGULATOR RUTR"/>
    <property type="match status" value="1"/>
</dbReference>
<evidence type="ECO:0000256" key="3">
    <source>
        <dbReference type="ARBA" id="ARBA00023163"/>
    </source>
</evidence>
<dbReference type="Pfam" id="PF13305">
    <property type="entry name" value="TetR_C_33"/>
    <property type="match status" value="1"/>
</dbReference>
<dbReference type="InterPro" id="IPR001647">
    <property type="entry name" value="HTH_TetR"/>
</dbReference>
<keyword evidence="1" id="KW-0805">Transcription regulation</keyword>
<dbReference type="Gene3D" id="1.10.357.10">
    <property type="entry name" value="Tetracycline Repressor, domain 2"/>
    <property type="match status" value="1"/>
</dbReference>
<dbReference type="SUPFAM" id="SSF48498">
    <property type="entry name" value="Tetracyclin repressor-like, C-terminal domain"/>
    <property type="match status" value="1"/>
</dbReference>
<organism evidence="6 7">
    <name type="scientific">Thalassolituus marinus</name>
    <dbReference type="NCBI Taxonomy" id="671053"/>
    <lineage>
        <taxon>Bacteria</taxon>
        <taxon>Pseudomonadati</taxon>
        <taxon>Pseudomonadota</taxon>
        <taxon>Gammaproteobacteria</taxon>
        <taxon>Oceanospirillales</taxon>
        <taxon>Oceanospirillaceae</taxon>
        <taxon>Thalassolituus</taxon>
    </lineage>
</organism>
<gene>
    <name evidence="6" type="ORF">I9W95_10070</name>
</gene>
<dbReference type="InterPro" id="IPR009057">
    <property type="entry name" value="Homeodomain-like_sf"/>
</dbReference>
<comment type="caution">
    <text evidence="6">The sequence shown here is derived from an EMBL/GenBank/DDBJ whole genome shotgun (WGS) entry which is preliminary data.</text>
</comment>
<keyword evidence="7" id="KW-1185">Reference proteome</keyword>